<dbReference type="AlphaFoldDB" id="A0A0B2AM42"/>
<comment type="caution">
    <text evidence="6">The sequence shown here is derived from an EMBL/GenBank/DDBJ whole genome shotgun (WGS) entry which is preliminary data.</text>
</comment>
<dbReference type="PANTHER" id="PTHR42849">
    <property type="entry name" value="N-ACETYLNEURAMINATE LYASE"/>
    <property type="match status" value="1"/>
</dbReference>
<keyword evidence="1 3" id="KW-0456">Lyase</keyword>
<dbReference type="PIRSF" id="PIRSF001365">
    <property type="entry name" value="DHDPS"/>
    <property type="match status" value="1"/>
</dbReference>
<dbReference type="InterPro" id="IPR020624">
    <property type="entry name" value="Schiff_base-form_aldolases_CS"/>
</dbReference>
<name>A0A0B2AM42_9MICC</name>
<dbReference type="InterPro" id="IPR013785">
    <property type="entry name" value="Aldolase_TIM"/>
</dbReference>
<evidence type="ECO:0000313" key="7">
    <source>
        <dbReference type="Proteomes" id="UP000030982"/>
    </source>
</evidence>
<dbReference type="GO" id="GO:0019262">
    <property type="term" value="P:N-acetylneuraminate catabolic process"/>
    <property type="evidence" value="ECO:0007669"/>
    <property type="project" value="TreeGrafter"/>
</dbReference>
<dbReference type="CDD" id="cd00408">
    <property type="entry name" value="DHDPS-like"/>
    <property type="match status" value="1"/>
</dbReference>
<dbReference type="PRINTS" id="PR00146">
    <property type="entry name" value="DHPICSNTHASE"/>
</dbReference>
<feature type="active site" description="Schiff-base intermediate with substrate" evidence="4">
    <location>
        <position position="165"/>
    </location>
</feature>
<evidence type="ECO:0000256" key="1">
    <source>
        <dbReference type="ARBA" id="ARBA00023239"/>
    </source>
</evidence>
<feature type="binding site" evidence="5">
    <location>
        <position position="207"/>
    </location>
    <ligand>
        <name>pyruvate</name>
        <dbReference type="ChEBI" id="CHEBI:15361"/>
    </ligand>
</feature>
<evidence type="ECO:0000256" key="2">
    <source>
        <dbReference type="ARBA" id="ARBA00023270"/>
    </source>
</evidence>
<dbReference type="RefSeq" id="WP_043123698.1">
    <property type="nucleotide sequence ID" value="NZ_JTDL01000111.1"/>
</dbReference>
<dbReference type="GO" id="GO:0005829">
    <property type="term" value="C:cytosol"/>
    <property type="evidence" value="ECO:0007669"/>
    <property type="project" value="TreeGrafter"/>
</dbReference>
<dbReference type="SUPFAM" id="SSF51569">
    <property type="entry name" value="Aldolase"/>
    <property type="match status" value="1"/>
</dbReference>
<dbReference type="SMART" id="SM01130">
    <property type="entry name" value="DHDPS"/>
    <property type="match status" value="1"/>
</dbReference>
<dbReference type="PANTHER" id="PTHR42849:SF1">
    <property type="entry name" value="N-ACETYLNEURAMINATE LYASE"/>
    <property type="match status" value="1"/>
</dbReference>
<keyword evidence="2" id="KW-0704">Schiff base</keyword>
<dbReference type="Gene3D" id="3.20.20.70">
    <property type="entry name" value="Aldolase class I"/>
    <property type="match status" value="1"/>
</dbReference>
<dbReference type="EMBL" id="JTDL01000111">
    <property type="protein sequence ID" value="KHL02850.1"/>
    <property type="molecule type" value="Genomic_DNA"/>
</dbReference>
<protein>
    <submittedName>
        <fullName evidence="6">Dihydrodipicolinate synthase</fullName>
    </submittedName>
</protein>
<accession>A0A0B2AM42</accession>
<proteinExistence type="inferred from homology"/>
<dbReference type="OrthoDB" id="9778880at2"/>
<dbReference type="Proteomes" id="UP000030982">
    <property type="component" value="Unassembled WGS sequence"/>
</dbReference>
<gene>
    <name evidence="6" type="ORF">LK10_11320</name>
</gene>
<dbReference type="Pfam" id="PF00701">
    <property type="entry name" value="DHDPS"/>
    <property type="match status" value="1"/>
</dbReference>
<sequence length="300" mass="31662">MTNPELKGILAAVVTPFDADGNVDIAGIERQVDHILGGGAHGVVATGSTGEFYALSMEEHKTVNAAYAKAAKGRGFAIAGTGALTTEAAIELTEAAAEAGSDAVMTLPPYYDTLNFEELLAHYKAISEAVDIPIMYYNLPSVTGVELTPSQFAELGRETNVVWYKDTGGDVTKMATVMIDHSEDITPLNGWDTLTFEGLALGAKAGVWGGASFMPGLAGELYQALAVDRDLDRGRDLWKLINPICVFLEQHNYAAAIKAGVSLVGVDAGGTRRPVQPLAQEHRDELAALLRAAGVDVVSN</sequence>
<dbReference type="GO" id="GO:0008747">
    <property type="term" value="F:N-acetylneuraminate lyase activity"/>
    <property type="evidence" value="ECO:0007669"/>
    <property type="project" value="TreeGrafter"/>
</dbReference>
<keyword evidence="7" id="KW-1185">Reference proteome</keyword>
<evidence type="ECO:0000256" key="5">
    <source>
        <dbReference type="PIRSR" id="PIRSR001365-2"/>
    </source>
</evidence>
<comment type="similarity">
    <text evidence="3">Belongs to the DapA family.</text>
</comment>
<evidence type="ECO:0000256" key="4">
    <source>
        <dbReference type="PIRSR" id="PIRSR001365-1"/>
    </source>
</evidence>
<evidence type="ECO:0000313" key="6">
    <source>
        <dbReference type="EMBL" id="KHL02850.1"/>
    </source>
</evidence>
<evidence type="ECO:0000256" key="3">
    <source>
        <dbReference type="PIRNR" id="PIRNR001365"/>
    </source>
</evidence>
<feature type="active site" description="Proton donor/acceptor" evidence="4">
    <location>
        <position position="137"/>
    </location>
</feature>
<dbReference type="InterPro" id="IPR002220">
    <property type="entry name" value="DapA-like"/>
</dbReference>
<feature type="binding site" evidence="5">
    <location>
        <position position="49"/>
    </location>
    <ligand>
        <name>pyruvate</name>
        <dbReference type="ChEBI" id="CHEBI:15361"/>
    </ligand>
</feature>
<dbReference type="PROSITE" id="PS00665">
    <property type="entry name" value="DHDPS_1"/>
    <property type="match status" value="1"/>
</dbReference>
<organism evidence="6 7">
    <name type="scientific">Sinomonas humi</name>
    <dbReference type="NCBI Taxonomy" id="1338436"/>
    <lineage>
        <taxon>Bacteria</taxon>
        <taxon>Bacillati</taxon>
        <taxon>Actinomycetota</taxon>
        <taxon>Actinomycetes</taxon>
        <taxon>Micrococcales</taxon>
        <taxon>Micrococcaceae</taxon>
        <taxon>Sinomonas</taxon>
    </lineage>
</organism>
<dbReference type="STRING" id="1338436.LK10_11320"/>
<reference evidence="6 7" key="1">
    <citation type="submission" date="2014-09" db="EMBL/GenBank/DDBJ databases">
        <title>Genome sequence of Sinomonas sp. MUSC 117.</title>
        <authorList>
            <person name="Lee L.-H."/>
        </authorList>
    </citation>
    <scope>NUCLEOTIDE SEQUENCE [LARGE SCALE GENOMIC DNA]</scope>
    <source>
        <strain evidence="6 7">MUSC 117</strain>
    </source>
</reference>